<gene>
    <name evidence="2" type="ORF">PHLGIDRAFT_127291</name>
</gene>
<dbReference type="AlphaFoldDB" id="A0A0C3PMW1"/>
<keyword evidence="3" id="KW-1185">Reference proteome</keyword>
<dbReference type="Pfam" id="PF20236">
    <property type="entry name" value="DUF6593"/>
    <property type="match status" value="1"/>
</dbReference>
<name>A0A0C3PMW1_PHLG1</name>
<dbReference type="Proteomes" id="UP000053257">
    <property type="component" value="Unassembled WGS sequence"/>
</dbReference>
<protein>
    <recommendedName>
        <fullName evidence="1">DUF6593 domain-containing protein</fullName>
    </recommendedName>
</protein>
<evidence type="ECO:0000313" key="3">
    <source>
        <dbReference type="Proteomes" id="UP000053257"/>
    </source>
</evidence>
<dbReference type="EMBL" id="KN840486">
    <property type="protein sequence ID" value="KIP08048.1"/>
    <property type="molecule type" value="Genomic_DNA"/>
</dbReference>
<accession>A0A0C3PMW1</accession>
<proteinExistence type="predicted"/>
<evidence type="ECO:0000313" key="2">
    <source>
        <dbReference type="EMBL" id="KIP08048.1"/>
    </source>
</evidence>
<dbReference type="OrthoDB" id="3256331at2759"/>
<organism evidence="2 3">
    <name type="scientific">Phlebiopsis gigantea (strain 11061_1 CR5-6)</name>
    <name type="common">White-rot fungus</name>
    <name type="synonym">Peniophora gigantea</name>
    <dbReference type="NCBI Taxonomy" id="745531"/>
    <lineage>
        <taxon>Eukaryota</taxon>
        <taxon>Fungi</taxon>
        <taxon>Dikarya</taxon>
        <taxon>Basidiomycota</taxon>
        <taxon>Agaricomycotina</taxon>
        <taxon>Agaricomycetes</taxon>
        <taxon>Polyporales</taxon>
        <taxon>Phanerochaetaceae</taxon>
        <taxon>Phlebiopsis</taxon>
    </lineage>
</organism>
<evidence type="ECO:0000259" key="1">
    <source>
        <dbReference type="Pfam" id="PF20236"/>
    </source>
</evidence>
<feature type="domain" description="DUF6593" evidence="1">
    <location>
        <begin position="17"/>
        <end position="193"/>
    </location>
</feature>
<sequence>MIIDVPEDNLLLTLTPDNVSNTVLISEDGERLYTVITEHTKKTTVTSVRNSRDDVIASLEWRDVLPDKVTVGKNKPVLVTDWMKRSLIPFKDDISFVDDRGRKYKWKGNSAGRSFELFCADDSYASAITRFQRSRRVHPKISSELNPNASTPSLAPTLVNPVWTPATLTLTPRAMQIQDLVISSFLFLEKTHRTNEQEHQVRADALGTPAMGVLGRYRVSNGGV</sequence>
<reference evidence="2 3" key="1">
    <citation type="journal article" date="2014" name="PLoS Genet.">
        <title>Analysis of the Phlebiopsis gigantea genome, transcriptome and secretome provides insight into its pioneer colonization strategies of wood.</title>
        <authorList>
            <person name="Hori C."/>
            <person name="Ishida T."/>
            <person name="Igarashi K."/>
            <person name="Samejima M."/>
            <person name="Suzuki H."/>
            <person name="Master E."/>
            <person name="Ferreira P."/>
            <person name="Ruiz-Duenas F.J."/>
            <person name="Held B."/>
            <person name="Canessa P."/>
            <person name="Larrondo L.F."/>
            <person name="Schmoll M."/>
            <person name="Druzhinina I.S."/>
            <person name="Kubicek C.P."/>
            <person name="Gaskell J.A."/>
            <person name="Kersten P."/>
            <person name="St John F."/>
            <person name="Glasner J."/>
            <person name="Sabat G."/>
            <person name="Splinter BonDurant S."/>
            <person name="Syed K."/>
            <person name="Yadav J."/>
            <person name="Mgbeahuruike A.C."/>
            <person name="Kovalchuk A."/>
            <person name="Asiegbu F.O."/>
            <person name="Lackner G."/>
            <person name="Hoffmeister D."/>
            <person name="Rencoret J."/>
            <person name="Gutierrez A."/>
            <person name="Sun H."/>
            <person name="Lindquist E."/>
            <person name="Barry K."/>
            <person name="Riley R."/>
            <person name="Grigoriev I.V."/>
            <person name="Henrissat B."/>
            <person name="Kues U."/>
            <person name="Berka R.M."/>
            <person name="Martinez A.T."/>
            <person name="Covert S.F."/>
            <person name="Blanchette R.A."/>
            <person name="Cullen D."/>
        </authorList>
    </citation>
    <scope>NUCLEOTIDE SEQUENCE [LARGE SCALE GENOMIC DNA]</scope>
    <source>
        <strain evidence="2 3">11061_1 CR5-6</strain>
    </source>
</reference>
<dbReference type="HOGENOM" id="CLU_084280_0_0_1"/>
<dbReference type="InterPro" id="IPR046528">
    <property type="entry name" value="DUF6593"/>
</dbReference>